<dbReference type="Proteomes" id="UP000451565">
    <property type="component" value="Unassembled WGS sequence"/>
</dbReference>
<dbReference type="Gene3D" id="1.10.10.10">
    <property type="entry name" value="Winged helix-like DNA-binding domain superfamily/Winged helix DNA-binding domain"/>
    <property type="match status" value="1"/>
</dbReference>
<evidence type="ECO:0000313" key="5">
    <source>
        <dbReference type="EMBL" id="MQR00847.1"/>
    </source>
</evidence>
<dbReference type="EMBL" id="WINI01000004">
    <property type="protein sequence ID" value="MQR00847.1"/>
    <property type="molecule type" value="Genomic_DNA"/>
</dbReference>
<keyword evidence="6" id="KW-1185">Reference proteome</keyword>
<evidence type="ECO:0000256" key="2">
    <source>
        <dbReference type="ARBA" id="ARBA00023125"/>
    </source>
</evidence>
<evidence type="ECO:0000313" key="6">
    <source>
        <dbReference type="Proteomes" id="UP000451565"/>
    </source>
</evidence>
<organism evidence="5 6">
    <name type="scientific">Glaciimonas soli</name>
    <dbReference type="NCBI Taxonomy" id="2590999"/>
    <lineage>
        <taxon>Bacteria</taxon>
        <taxon>Pseudomonadati</taxon>
        <taxon>Pseudomonadota</taxon>
        <taxon>Betaproteobacteria</taxon>
        <taxon>Burkholderiales</taxon>
        <taxon>Oxalobacteraceae</taxon>
        <taxon>Glaciimonas</taxon>
    </lineage>
</organism>
<evidence type="ECO:0000256" key="1">
    <source>
        <dbReference type="ARBA" id="ARBA00023015"/>
    </source>
</evidence>
<dbReference type="SUPFAM" id="SSF46785">
    <property type="entry name" value="Winged helix' DNA-binding domain"/>
    <property type="match status" value="1"/>
</dbReference>
<evidence type="ECO:0000256" key="3">
    <source>
        <dbReference type="ARBA" id="ARBA00023163"/>
    </source>
</evidence>
<keyword evidence="1" id="KW-0805">Transcription regulation</keyword>
<reference evidence="5 6" key="1">
    <citation type="submission" date="2019-10" db="EMBL/GenBank/DDBJ databases">
        <title>Glaciimonas soli sp. nov., a psychrophilic bacterium isolated from the forest soil of a high elevation mountain in Taiwan.</title>
        <authorList>
            <person name="Wang L.-T."/>
            <person name="Shieh W.Y."/>
        </authorList>
    </citation>
    <scope>NUCLEOTIDE SEQUENCE [LARGE SCALE GENOMIC DNA]</scope>
    <source>
        <strain evidence="5 6">GS1</strain>
    </source>
</reference>
<dbReference type="InterPro" id="IPR036388">
    <property type="entry name" value="WH-like_DNA-bd_sf"/>
</dbReference>
<dbReference type="GO" id="GO:0003700">
    <property type="term" value="F:DNA-binding transcription factor activity"/>
    <property type="evidence" value="ECO:0007669"/>
    <property type="project" value="InterPro"/>
</dbReference>
<feature type="domain" description="HTH marR-type" evidence="4">
    <location>
        <begin position="9"/>
        <end position="164"/>
    </location>
</feature>
<dbReference type="InterPro" id="IPR036390">
    <property type="entry name" value="WH_DNA-bd_sf"/>
</dbReference>
<proteinExistence type="predicted"/>
<dbReference type="PANTHER" id="PTHR42756:SF1">
    <property type="entry name" value="TRANSCRIPTIONAL REPRESSOR OF EMRAB OPERON"/>
    <property type="match status" value="1"/>
</dbReference>
<sequence>MNSKKRMQQSEIENLVEIAHQKASGIGLGDVRINILIKHNNGLMLDLLNLRLAPYGLSSVGYFVMMQLHSTHNNLANPSDLCVRNGETRANMTRICDDLTNKGLMKRVTNLEDRRRVDLSLTDEGIALLQTVVPALRKDVDALFSVFNEEEKATLVALLVKLNQKLEALA</sequence>
<dbReference type="RefSeq" id="WP_153234462.1">
    <property type="nucleotide sequence ID" value="NZ_WINI01000004.1"/>
</dbReference>
<dbReference type="SMART" id="SM00347">
    <property type="entry name" value="HTH_MARR"/>
    <property type="match status" value="1"/>
</dbReference>
<dbReference type="InterPro" id="IPR000835">
    <property type="entry name" value="HTH_MarR-typ"/>
</dbReference>
<gene>
    <name evidence="5" type="ORF">GEV47_09140</name>
</gene>
<keyword evidence="3" id="KW-0804">Transcription</keyword>
<keyword evidence="2" id="KW-0238">DNA-binding</keyword>
<name>A0A843YS76_9BURK</name>
<dbReference type="AlphaFoldDB" id="A0A843YS76"/>
<evidence type="ECO:0000259" key="4">
    <source>
        <dbReference type="PROSITE" id="PS50995"/>
    </source>
</evidence>
<dbReference type="OrthoDB" id="8907575at2"/>
<protein>
    <submittedName>
        <fullName evidence="5">MarR family transcriptional regulator</fullName>
    </submittedName>
</protein>
<comment type="caution">
    <text evidence="5">The sequence shown here is derived from an EMBL/GenBank/DDBJ whole genome shotgun (WGS) entry which is preliminary data.</text>
</comment>
<dbReference type="PANTHER" id="PTHR42756">
    <property type="entry name" value="TRANSCRIPTIONAL REGULATOR, MARR"/>
    <property type="match status" value="1"/>
</dbReference>
<accession>A0A843YS76</accession>
<dbReference type="PROSITE" id="PS50995">
    <property type="entry name" value="HTH_MARR_2"/>
    <property type="match status" value="1"/>
</dbReference>
<dbReference type="GO" id="GO:0003677">
    <property type="term" value="F:DNA binding"/>
    <property type="evidence" value="ECO:0007669"/>
    <property type="project" value="UniProtKB-KW"/>
</dbReference>